<sequence length="60" mass="6647">MCPVSLGGILGISRLVLLPKEYSTDEQVASPWSKPLLIMIQKGAEQLTTSRENMETDTRL</sequence>
<protein>
    <submittedName>
        <fullName evidence="1">Uncharacterized protein</fullName>
    </submittedName>
</protein>
<proteinExistence type="predicted"/>
<evidence type="ECO:0000313" key="2">
    <source>
        <dbReference type="Proteomes" id="UP000704712"/>
    </source>
</evidence>
<reference evidence="1" key="1">
    <citation type="submission" date="2020-03" db="EMBL/GenBank/DDBJ databases">
        <title>Hybrid Assembly of Korean Phytophthora infestans isolates.</title>
        <authorList>
            <person name="Prokchorchik M."/>
            <person name="Lee Y."/>
            <person name="Seo J."/>
            <person name="Cho J.-H."/>
            <person name="Park Y.-E."/>
            <person name="Jang D.-C."/>
            <person name="Im J.-S."/>
            <person name="Choi J.-G."/>
            <person name="Park H.-J."/>
            <person name="Lee G.-B."/>
            <person name="Lee Y.-G."/>
            <person name="Hong S.-Y."/>
            <person name="Cho K."/>
            <person name="Sohn K.H."/>
        </authorList>
    </citation>
    <scope>NUCLEOTIDE SEQUENCE</scope>
    <source>
        <strain evidence="1">KR_2_A2</strain>
    </source>
</reference>
<dbReference type="EMBL" id="JAACNO010000201">
    <property type="protein sequence ID" value="KAF4149080.1"/>
    <property type="molecule type" value="Genomic_DNA"/>
</dbReference>
<comment type="caution">
    <text evidence="1">The sequence shown here is derived from an EMBL/GenBank/DDBJ whole genome shotgun (WGS) entry which is preliminary data.</text>
</comment>
<organism evidence="1 2">
    <name type="scientific">Phytophthora infestans</name>
    <name type="common">Potato late blight agent</name>
    <name type="synonym">Botrytis infestans</name>
    <dbReference type="NCBI Taxonomy" id="4787"/>
    <lineage>
        <taxon>Eukaryota</taxon>
        <taxon>Sar</taxon>
        <taxon>Stramenopiles</taxon>
        <taxon>Oomycota</taxon>
        <taxon>Peronosporomycetes</taxon>
        <taxon>Peronosporales</taxon>
        <taxon>Peronosporaceae</taxon>
        <taxon>Phytophthora</taxon>
    </lineage>
</organism>
<accession>A0A8S9V7X7</accession>
<dbReference type="Proteomes" id="UP000704712">
    <property type="component" value="Unassembled WGS sequence"/>
</dbReference>
<gene>
    <name evidence="1" type="ORF">GN958_ATG01733</name>
</gene>
<dbReference type="AlphaFoldDB" id="A0A8S9V7X7"/>
<evidence type="ECO:0000313" key="1">
    <source>
        <dbReference type="EMBL" id="KAF4149080.1"/>
    </source>
</evidence>
<name>A0A8S9V7X7_PHYIN</name>